<proteinExistence type="predicted"/>
<evidence type="ECO:0000313" key="1">
    <source>
        <dbReference type="Proteomes" id="UP001732720"/>
    </source>
</evidence>
<name>A0AC58LUK2_CASCN</name>
<protein>
    <submittedName>
        <fullName evidence="2">Mucin-5AC</fullName>
    </submittedName>
</protein>
<evidence type="ECO:0000313" key="2">
    <source>
        <dbReference type="RefSeq" id="XP_073920820.1"/>
    </source>
</evidence>
<dbReference type="RefSeq" id="XP_073920820.1">
    <property type="nucleotide sequence ID" value="XM_074064719.1"/>
</dbReference>
<reference evidence="2" key="1">
    <citation type="submission" date="2025-08" db="UniProtKB">
        <authorList>
            <consortium name="RefSeq"/>
        </authorList>
    </citation>
    <scope>IDENTIFICATION</scope>
</reference>
<keyword evidence="1" id="KW-1185">Reference proteome</keyword>
<accession>A0AC58LUK2</accession>
<sequence>MGAGRRKLVSLWALALALACAQHTGQAEQDSLKSSYDHHRRVILPPGHVDDPLRGVTVIPPLRTIPVVRALNPAHNGQVCSTWGDFHYKTFDGDVFRFPGLCNYVFSAHCGAAYEDFNIQLRRSQESNATTVSRVIMKLDGLVVELTKSSVLVNGHLVQLPFSQSGVLIELSSSYLKVVARLGLVFMWNHDDSLLLELDTKYANKTCGLCGDFSGNPVFSEFLSHNVRLTPLEFGNLQKMDGPTEQCQDPIPSLQKKCSTTFGICEEILRGQLFSNCTALVDVSSYVEACQQDLCLCERTDLSSCICHTLAEYSRQCAHAGGLPQDWRGPNLCPQNCTLNMKHRECGSPCVDTCSNPQRSQVCEDHCVAGCFCPEGMVLDDIGQTGCVPVSKCSCLYNGMYYAPGANYSTDCTECTCSGGRWSCSEVPCPGTCSVVGGAHFSTFDERQYTVHGDCSYVLTKPCNSSGFTVLAELRKCGLTDSETCLKSVTLNLGGGQTVIVVKASGEVFVNQIYTQLPVSAANVTLFRPSTFFIIAQTTLGLQLDIQLVPTMQVFVRLAPELRGLTCGLCGNFNSIQADDFRTISGVVEGTAAAFFNTFKTQASCPNVKNIFEDPCSLSVENEKYAQHWCSQLTNANGSFAQCHATVNPGTYYSNCMFDTCNCEKSEDCMCAALSSYVRACAAKGVLLRGWRDGVCTKPTTTCPKSMTYHYHISTCQPTCRSLSEEDVTCQVNFVPVDGCTCPEGTFLDDSGKCVQATSCPCYHRGSTVPNGESVHDSGAICTCTQGTLTCIGGHAPTPVCDTPMVYFDCRNATSGATGAGCQKSCHTLDMACYSTQCVSGCVCPEGLVADGDGSCIAAEDCPCVHNEATYGRGETIRVGCNNCTCENRTWRCTDEPCLATCAVYGDGHFLTFDGRRYSFSGDCEYTLVQDHCGGNNSAQDSFRVIIENVPCGTTGTTCSKSIKIFLGSYELKLSDGKVEVVQKGTGQEPPYSIHQMGVYLVVETDVGLVLLWDRRTSIFLRLGPEFKGRVCGLCGNFDDNTINDFTTRSQSVVGNALEFGNSWKFSPSCPDALVPVDSCTANPYRKSWAQKQCSIINSATFDACHAHVEPAKYYEACVSDACACDSGGDCECFCTAVAAYAQACHDVGVCVSWRTPDICPLFCDYYNADSQCTWHYKPCGSPCMRTCQNPSGHCLRDLGGLEGCYPKCPLGTPIFDENTMQCVATCPIPTPPPPTCRVHGKLYRPGARVPTDKNCYSCVCTESGVRCAYDSEACACTYNGQSFHPGDAIYNTTDGIGGCLFAYCGANGTIERKTSTCSLTTPVPPTTFSFSTSPLVVSSRQPSSTHPSPTQSTAHTEPSSSATSTATTTPPRTSATTSILPTLGCEEDCLWSPWLDVSRPGSGVHSGDYDTLENLRAHGYRVCLAPRAVECRAEDAPEVPLRTIGQNIECSPAVGLSCHNKDQVSGLCKNYQIRVLCCSPVSCPTSSGSAQTSHPATWTVETDSKGPFTVSSAPVTGTASTPAPASLTPAPGTSTHARTTPSPTMSATSTASASAPGTSVVTDKLTSSESNKPCLQEVCQWTKWIDGSYPGSTRNSGDFDTFQNLRAKGYKFCEKPTNVECRAQFFPNTPLAELGQDVTCNREEGLICLNKNQLPPMCYNYEIRIQCCEMVNNCREETGTPETLTTTYPATQETSTTTQAGWTTGSISPSTKHTTIHSAPVYTISRATHTTEATGCQPQCNWTKWFDVDFPVPGPHGGDQETYSNILRKGEKICHQPEEITRLQCRAENHPEVSVEKLGQVVQCDSNVGLVCHNRDQNGGLGMCLNYEVRVLCCRTPKGCPTIPPVTPPSSATSVHTSSSSSTPHTSATSVHPASSTSRPPSSATSVPTSSTISTSQTSTTSVHTSSSTSTPTPSATSVHTSSSSPAPHTSATTVHPASSTSWPPPSATSLPPASSTSTPTSATSVQKTSASSASMTSTHQVSTTWSTQSPTVTTGCQPQCNWTKWFDVDFPVPGPHGGDQETYSNILKKGEKICHQPEEITRLQCRAENHPEVSVEKLGQVVQCDSNVGLVCHNRDQNGGLGMCLNYEVRVLCCRTPKGCPTIPPVTVPSTPTERTTSVAWSTSHMQTTSSSPTPQTSATSVHPASSSSRPPSSATSVHTSSSYSAPHTSATTVHPASSTSTPTPTATSVHSSSSSSAPHTSATSCHLFATSQLNLHANTQCHICAHIQFIFCTTHQCHHCAPSQLNIYIPNQHHQCAHIQLNLHANTQCHIRAHIQLFPRTTHQCHHCAPSQLILQATIQRHLRAHIQLFLSTTHHQLNLLATIQCHLFATSQLNLHANNQCFLCAHIQFIFCTTHQHHLCAPSKLNLHANTQCHICAHIQFIFCTTHQCHLCAPSQLNIYIPNQHHQCAHIQHNLQATNQCHLCAHIQLFLRTTHQCHHCAPSQLNLLATTQCNLFATSQLNLHANQCHLCCQPQCNWTKWFDVDFPVPGPHGGDQETYSNILKKGEKICHQPEEITRLQCRAENHPEVSVEKLGQVVQCDSNVGLVCHNRDQNGGLGMCLNYEVRVLCCRTPKGCPTIPPVTVPSTPTERTTSVAWSTSHMQTTSSSPTPQTSATSLLLRTTHQRHHCAPSQLNLHANTHCHICALIQFIFCTTHQRHLCAHIQLFLCTTHQCHHCAPSQLNLLATTQCHLFATSQLNLHANNQCHVCAHIQLILHTTHQHHQCAHIQLNLQTNTQCLLCAHIQLFLRTTHQCHLCAPSQLNLLATIQCHLFATSQLNLHANTQFHICAHIQFIFCTTHQCHLCAPSQLNIYIPNQHHQCAHIQHNLQATNQCHLCAHIQLFLRTTHQCHHCAPSQLNLLATTQCNLFATSQLNLHANQCHLCAKNQRLFSETYSNILKKGEKICHQPEEITRLQCRAENHPEVSVEKLGQVVQCDSNVGLVCHNRDQNGGLGMCLNYEVRVLCCRTPKGCPTIPPVTVPSTPTERTTSVAWSTSHMQTTSSSPTPQTSATSVHPASSSSRPPSSATSVHTSSSYSAPHTSATTVHPASSTSTPTPTATSVHSSSSSSAPHTSATSVHTSSSSSAPHTSATTVHPASSTSWPPPSATSLPPASSTSTPTPSATSVHTSSSSSAPHTSATTVHPASSISTSQTSTTSVHTSSTTSRPPTSVTSVHTSSSSSAPHTSATTSPTVTTGCQPQCNWTKWFDVDFPVPGPHGGDQETYSNILKKGEKICHQPEEITRLQCRAENHPEVSVEKLGQVVQCDSNVGLVCHNRDQNGGLGMCLNYEVRVLCCRTPEVCPLTSVTPHLTSPTKTSFPAPSTSATSSPWSQSPTALATTTCFCRVSGKLYPAGSIIYNQTDLASYCYYALCNEHCEVVRGSDQECPSTTSTPMLTSSLSTSTSESVTVQGCPNVVPPRKTGETWAMPNCSQATCKGNQIVTLTPRQCPELKAPTCANGYPALKVYDKEGCCQHYQCQCVCSGWGDPHYITFDGTYYTFLDNCTYVLVQQIVPVYGHFRVLVDNYFCDMEGSISCPQSIIVEYHQDRVVLTRRPVNRVMTNQIIFNDKVVSPGFQKNGIAVSQIGIKMYVTIQEIGVQVMFTGLIFSVEVPFSTFTNNTEGQCGTCTNDQKDECRLPAGEVTTSCSKMASHWKVHTPDQPFCYGPTPTPASASVAPTTSPASCPPSPTCQLILSKVFTRCHAVISPKPFYEGCIFDHCHVTDPEVECSSLELYASLCASFGVCIDWRRWTNNTCLFTCPADKVYQPCGPSSAHFCYGNDNISLLALPEAGNITEGCFCPDSMTLFSNEAQVCVPAHCSMCLGPYGKPVEPGHTVSDDCYECTCEKATLTLSCHRKSCPLPPACPLLGFVPVPIALEAGQCCPQFNCTCNSSYCPEPLECPEGYRRVVSHEEGACCPSQNCSVKSCVVNGTVYQPGDVISSSPCETCRCEEIRNPQGDAFVVSCEAQICNTHCPVGFEYQAQRGQCCGQCVQVACVMNTSSSSVHLYYPNESWADPENHCVSHKCEKLQGGLVVVTVKMECPPLSCTKLASVSIPPFLGLPSDPPGTNGSPLLVQDKAYLSTDGCCYFCPPPAPQTNGLICAMHHRDQIIQQHGCSSAGPVRLSYCQGDCGASTSMYSLEANMVEHTCQCCQEVQTSQRQVTLHCADGSRRAFSYTQVEECGCRGQQCHASDDISPSASSESKSMFKENKEQRQE</sequence>
<dbReference type="Proteomes" id="UP001732720">
    <property type="component" value="Chromosome 1"/>
</dbReference>
<organism evidence="1 2">
    <name type="scientific">Castor canadensis</name>
    <name type="common">American beaver</name>
    <dbReference type="NCBI Taxonomy" id="51338"/>
    <lineage>
        <taxon>Eukaryota</taxon>
        <taxon>Metazoa</taxon>
        <taxon>Chordata</taxon>
        <taxon>Craniata</taxon>
        <taxon>Vertebrata</taxon>
        <taxon>Euteleostomi</taxon>
        <taxon>Mammalia</taxon>
        <taxon>Eutheria</taxon>
        <taxon>Euarchontoglires</taxon>
        <taxon>Glires</taxon>
        <taxon>Rodentia</taxon>
        <taxon>Castorimorpha</taxon>
        <taxon>Castoridae</taxon>
        <taxon>Castor</taxon>
    </lineage>
</organism>
<gene>
    <name evidence="2" type="primary">Muc5ac</name>
</gene>